<comment type="subcellular location">
    <subcellularLocation>
        <location evidence="1">Membrane</location>
        <topology evidence="1">Multi-pass membrane protein</topology>
    </subcellularLocation>
</comment>
<dbReference type="EMBL" id="JAFIQS010000003">
    <property type="protein sequence ID" value="KAG5171660.1"/>
    <property type="molecule type" value="Genomic_DNA"/>
</dbReference>
<dbReference type="SUPFAM" id="SSF103473">
    <property type="entry name" value="MFS general substrate transporter"/>
    <property type="match status" value="1"/>
</dbReference>
<keyword evidence="2 5" id="KW-0812">Transmembrane</keyword>
<dbReference type="PANTHER" id="PTHR21576:SF158">
    <property type="entry name" value="RIBOSOMAL RNA-PROCESSING PROTEIN 12-LIKE CONSERVED DOMAIN-CONTAINING PROTEIN"/>
    <property type="match status" value="1"/>
</dbReference>
<proteinExistence type="predicted"/>
<protein>
    <submittedName>
        <fullName evidence="6">Uncharacterized protein</fullName>
    </submittedName>
</protein>
<evidence type="ECO:0000256" key="4">
    <source>
        <dbReference type="ARBA" id="ARBA00023136"/>
    </source>
</evidence>
<dbReference type="Gene3D" id="1.20.1250.20">
    <property type="entry name" value="MFS general substrate transporter like domains"/>
    <property type="match status" value="1"/>
</dbReference>
<comment type="caution">
    <text evidence="6">The sequence shown here is derived from an EMBL/GenBank/DDBJ whole genome shotgun (WGS) entry which is preliminary data.</text>
</comment>
<feature type="transmembrane region" description="Helical" evidence="5">
    <location>
        <begin position="16"/>
        <end position="39"/>
    </location>
</feature>
<feature type="transmembrane region" description="Helical" evidence="5">
    <location>
        <begin position="359"/>
        <end position="378"/>
    </location>
</feature>
<dbReference type="InterPro" id="IPR036259">
    <property type="entry name" value="MFS_trans_sf"/>
</dbReference>
<feature type="transmembrane region" description="Helical" evidence="5">
    <location>
        <begin position="322"/>
        <end position="347"/>
    </location>
</feature>
<dbReference type="PANTHER" id="PTHR21576">
    <property type="entry name" value="UNCHARACTERIZED NODULIN-LIKE PROTEIN"/>
    <property type="match status" value="1"/>
</dbReference>
<keyword evidence="4 5" id="KW-0472">Membrane</keyword>
<accession>A0A8H7Y5Q6</accession>
<organism evidence="6">
    <name type="scientific">Psilocybe cubensis</name>
    <name type="common">Psychedelic mushroom</name>
    <name type="synonym">Stropharia cubensis</name>
    <dbReference type="NCBI Taxonomy" id="181762"/>
    <lineage>
        <taxon>Eukaryota</taxon>
        <taxon>Fungi</taxon>
        <taxon>Dikarya</taxon>
        <taxon>Basidiomycota</taxon>
        <taxon>Agaricomycotina</taxon>
        <taxon>Agaricomycetes</taxon>
        <taxon>Agaricomycetidae</taxon>
        <taxon>Agaricales</taxon>
        <taxon>Agaricineae</taxon>
        <taxon>Strophariaceae</taxon>
        <taxon>Psilocybe</taxon>
    </lineage>
</organism>
<sequence length="409" mass="44736">MSQYPVAVLVGSIIDLYGPSSCSLIGAVLFSSGFGSLALEVKNASEDLSLQSSTVAFYRLTLSFLLIGLGTVFSYCSSILSAPKFFPERIGLASGAIMALFGLSPLFFSTIATTFFMEKNTGVLDVASFTSFVALLTTVVYGAGYINLRRYQWPPELTEEIVTLPDETSPLLASARVVEDLEQICHGDPNPHIPNLPQLFKKIDFWLLVFFCVFVLGVSEMIISNMGSIVSSLPTQAASLISMDSCVALQVKLISAANTLARIVVGPLADYVSPIHVHRSDDVPARPQKYIISRFSFLAASAITLILTFFWLQFGIRTQSQLWALSIGTGFSYSAVFTVLPSLISSLWGMQHLGRNFGVMMYAPFVGTPLFSYIYALVSSTMKHEDDLGHMHNRNCLVLQFDSLEAVER</sequence>
<feature type="transmembrane region" description="Helical" evidence="5">
    <location>
        <begin position="60"/>
        <end position="80"/>
    </location>
</feature>
<gene>
    <name evidence="6" type="ORF">JR316_003747</name>
</gene>
<feature type="transmembrane region" description="Helical" evidence="5">
    <location>
        <begin position="123"/>
        <end position="146"/>
    </location>
</feature>
<feature type="transmembrane region" description="Helical" evidence="5">
    <location>
        <begin position="205"/>
        <end position="223"/>
    </location>
</feature>
<reference evidence="6" key="1">
    <citation type="submission" date="2021-02" db="EMBL/GenBank/DDBJ databases">
        <title>Psilocybe cubensis genome.</title>
        <authorList>
            <person name="Mckernan K.J."/>
            <person name="Crawford S."/>
            <person name="Trippe A."/>
            <person name="Kane L.T."/>
            <person name="Mclaughlin S."/>
        </authorList>
    </citation>
    <scope>NUCLEOTIDE SEQUENCE [LARGE SCALE GENOMIC DNA]</scope>
    <source>
        <strain evidence="6">MGC-MH-2018</strain>
    </source>
</reference>
<evidence type="ECO:0000256" key="3">
    <source>
        <dbReference type="ARBA" id="ARBA00022989"/>
    </source>
</evidence>
<dbReference type="AlphaFoldDB" id="A0A8H7Y5Q6"/>
<feature type="transmembrane region" description="Helical" evidence="5">
    <location>
        <begin position="295"/>
        <end position="316"/>
    </location>
</feature>
<name>A0A8H7Y5Q6_PSICU</name>
<keyword evidence="3 5" id="KW-1133">Transmembrane helix</keyword>
<evidence type="ECO:0000313" key="6">
    <source>
        <dbReference type="EMBL" id="KAG5171660.1"/>
    </source>
</evidence>
<evidence type="ECO:0000256" key="5">
    <source>
        <dbReference type="SAM" id="Phobius"/>
    </source>
</evidence>
<evidence type="ECO:0000256" key="1">
    <source>
        <dbReference type="ARBA" id="ARBA00004141"/>
    </source>
</evidence>
<feature type="transmembrane region" description="Helical" evidence="5">
    <location>
        <begin position="92"/>
        <end position="116"/>
    </location>
</feature>
<dbReference type="GO" id="GO:0000329">
    <property type="term" value="C:fungal-type vacuole membrane"/>
    <property type="evidence" value="ECO:0007669"/>
    <property type="project" value="TreeGrafter"/>
</dbReference>
<evidence type="ECO:0000256" key="2">
    <source>
        <dbReference type="ARBA" id="ARBA00022692"/>
    </source>
</evidence>